<dbReference type="SUPFAM" id="SSF55729">
    <property type="entry name" value="Acyl-CoA N-acyltransferases (Nat)"/>
    <property type="match status" value="1"/>
</dbReference>
<dbReference type="InterPro" id="IPR000182">
    <property type="entry name" value="GNAT_dom"/>
</dbReference>
<gene>
    <name evidence="2" type="ORF">GTW20_12430</name>
</gene>
<organism evidence="2 3">
    <name type="scientific">Nocardiopsis alba</name>
    <dbReference type="NCBI Taxonomy" id="53437"/>
    <lineage>
        <taxon>Bacteria</taxon>
        <taxon>Bacillati</taxon>
        <taxon>Actinomycetota</taxon>
        <taxon>Actinomycetes</taxon>
        <taxon>Streptosporangiales</taxon>
        <taxon>Nocardiopsidaceae</taxon>
        <taxon>Nocardiopsis</taxon>
    </lineage>
</organism>
<keyword evidence="2" id="KW-0808">Transferase</keyword>
<dbReference type="Pfam" id="PF13302">
    <property type="entry name" value="Acetyltransf_3"/>
    <property type="match status" value="1"/>
</dbReference>
<dbReference type="Proteomes" id="UP000467124">
    <property type="component" value="Unassembled WGS sequence"/>
</dbReference>
<dbReference type="InterPro" id="IPR051531">
    <property type="entry name" value="N-acetyltransferase"/>
</dbReference>
<dbReference type="InterPro" id="IPR016181">
    <property type="entry name" value="Acyl_CoA_acyltransferase"/>
</dbReference>
<evidence type="ECO:0000259" key="1">
    <source>
        <dbReference type="PROSITE" id="PS51186"/>
    </source>
</evidence>
<dbReference type="CDD" id="cd04301">
    <property type="entry name" value="NAT_SF"/>
    <property type="match status" value="1"/>
</dbReference>
<reference evidence="2 3" key="1">
    <citation type="journal article" date="2019" name="Nat. Commun.">
        <title>The antimicrobial potential of Streptomyces from insect microbiomes.</title>
        <authorList>
            <person name="Chevrette M.G."/>
            <person name="Carlson C.M."/>
            <person name="Ortega H.E."/>
            <person name="Thomas C."/>
            <person name="Ananiev G.E."/>
            <person name="Barns K.J."/>
            <person name="Book A.J."/>
            <person name="Cagnazzo J."/>
            <person name="Carlos C."/>
            <person name="Flanigan W."/>
            <person name="Grubbs K.J."/>
            <person name="Horn H.A."/>
            <person name="Hoffmann F.M."/>
            <person name="Klassen J.L."/>
            <person name="Knack J.J."/>
            <person name="Lewin G.R."/>
            <person name="McDonald B.R."/>
            <person name="Muller L."/>
            <person name="Melo W.G.P."/>
            <person name="Pinto-Tomas A.A."/>
            <person name="Schmitz A."/>
            <person name="Wendt-Pienkowski E."/>
            <person name="Wildman S."/>
            <person name="Zhao M."/>
            <person name="Zhang F."/>
            <person name="Bugni T.S."/>
            <person name="Andes D.R."/>
            <person name="Pupo M.T."/>
            <person name="Currie C.R."/>
        </authorList>
    </citation>
    <scope>NUCLEOTIDE SEQUENCE [LARGE SCALE GENOMIC DNA]</scope>
    <source>
        <strain evidence="2 3">SID5840</strain>
    </source>
</reference>
<dbReference type="GO" id="GO:0016747">
    <property type="term" value="F:acyltransferase activity, transferring groups other than amino-acyl groups"/>
    <property type="evidence" value="ECO:0007669"/>
    <property type="project" value="InterPro"/>
</dbReference>
<protein>
    <submittedName>
        <fullName evidence="2">GNAT family N-acetyltransferase</fullName>
    </submittedName>
</protein>
<dbReference type="PANTHER" id="PTHR43792:SF13">
    <property type="entry name" value="ACETYLTRANSFERASE"/>
    <property type="match status" value="1"/>
</dbReference>
<dbReference type="PROSITE" id="PS51186">
    <property type="entry name" value="GNAT"/>
    <property type="match status" value="1"/>
</dbReference>
<comment type="caution">
    <text evidence="2">The sequence shown here is derived from an EMBL/GenBank/DDBJ whole genome shotgun (WGS) entry which is preliminary data.</text>
</comment>
<sequence length="188" mass="20492">MTDTNTDFEQDRPRAPRVRLVEMTEPVLVALSEGDVAAAGRLLDLGLGDHFDSEEVRWVTDHRLGQLRADPACAGWLTNVTVDADDGRVVGFAGFHGPPDGDHRVEVGYSVAPEERRRGYARATLTELLRRADASSEVAAVLASIRPDNVGSLATIAGFGFERVGEKWDERDGLEHIYERPSPAPSGE</sequence>
<accession>A0A7K2ITD5</accession>
<dbReference type="Gene3D" id="3.40.630.30">
    <property type="match status" value="1"/>
</dbReference>
<feature type="domain" description="N-acetyltransferase" evidence="1">
    <location>
        <begin position="26"/>
        <end position="181"/>
    </location>
</feature>
<name>A0A7K2ITD5_9ACTN</name>
<dbReference type="PANTHER" id="PTHR43792">
    <property type="entry name" value="GNAT FAMILY, PUTATIVE (AFU_ORTHOLOGUE AFUA_3G00765)-RELATED-RELATED"/>
    <property type="match status" value="1"/>
</dbReference>
<evidence type="ECO:0000313" key="3">
    <source>
        <dbReference type="Proteomes" id="UP000467124"/>
    </source>
</evidence>
<dbReference type="AlphaFoldDB" id="A0A7K2ITD5"/>
<dbReference type="RefSeq" id="WP_161111007.1">
    <property type="nucleotide sequence ID" value="NZ_WWHY01000001.1"/>
</dbReference>
<dbReference type="EMBL" id="WWHY01000001">
    <property type="protein sequence ID" value="MYR33045.1"/>
    <property type="molecule type" value="Genomic_DNA"/>
</dbReference>
<evidence type="ECO:0000313" key="2">
    <source>
        <dbReference type="EMBL" id="MYR33045.1"/>
    </source>
</evidence>
<proteinExistence type="predicted"/>